<evidence type="ECO:0000256" key="1">
    <source>
        <dbReference type="SAM" id="MobiDB-lite"/>
    </source>
</evidence>
<evidence type="ECO:0000313" key="3">
    <source>
        <dbReference type="EMBL" id="NYD22496.1"/>
    </source>
</evidence>
<keyword evidence="4" id="KW-1185">Reference proteome</keyword>
<dbReference type="RefSeq" id="WP_179751511.1">
    <property type="nucleotide sequence ID" value="NZ_BAAAGN010000004.1"/>
</dbReference>
<gene>
    <name evidence="3" type="ORF">BJ968_002036</name>
</gene>
<feature type="transmembrane region" description="Helical" evidence="2">
    <location>
        <begin position="96"/>
        <end position="115"/>
    </location>
</feature>
<proteinExistence type="predicted"/>
<reference evidence="3 4" key="1">
    <citation type="submission" date="2020-07" db="EMBL/GenBank/DDBJ databases">
        <title>Sequencing the genomes of 1000 actinobacteria strains.</title>
        <authorList>
            <person name="Klenk H.-P."/>
        </authorList>
    </citation>
    <scope>NUCLEOTIDE SEQUENCE [LARGE SCALE GENOMIC DNA]</scope>
    <source>
        <strain evidence="3 4">DSM 7487</strain>
    </source>
</reference>
<protein>
    <submittedName>
        <fullName evidence="3">Uncharacterized protein</fullName>
    </submittedName>
</protein>
<feature type="transmembrane region" description="Helical" evidence="2">
    <location>
        <begin position="68"/>
        <end position="90"/>
    </location>
</feature>
<keyword evidence="2" id="KW-1133">Transmembrane helix</keyword>
<dbReference type="Proteomes" id="UP000521922">
    <property type="component" value="Unassembled WGS sequence"/>
</dbReference>
<evidence type="ECO:0000313" key="4">
    <source>
        <dbReference type="Proteomes" id="UP000521922"/>
    </source>
</evidence>
<keyword evidence="2" id="KW-0812">Transmembrane</keyword>
<comment type="caution">
    <text evidence="3">The sequence shown here is derived from an EMBL/GenBank/DDBJ whole genome shotgun (WGS) entry which is preliminary data.</text>
</comment>
<sequence length="125" mass="13516">MDRCGRRAPDTGCRQCRRDLAPTERWCPLCFTPAPAPASAGPVATHRGDDPPPPAPVAHRYSRWAGTAVSFGPVGRLVLTALLLAVGPGMLCLSPVGGWIGAALWTSVILSWALRDVWRRVRVHR</sequence>
<keyword evidence="2" id="KW-0472">Membrane</keyword>
<accession>A0A7Y9DKX2</accession>
<organism evidence="3 4">
    <name type="scientific">Kineococcus aurantiacus</name>
    <dbReference type="NCBI Taxonomy" id="37633"/>
    <lineage>
        <taxon>Bacteria</taxon>
        <taxon>Bacillati</taxon>
        <taxon>Actinomycetota</taxon>
        <taxon>Actinomycetes</taxon>
        <taxon>Kineosporiales</taxon>
        <taxon>Kineosporiaceae</taxon>
        <taxon>Kineococcus</taxon>
    </lineage>
</organism>
<dbReference type="EMBL" id="JACCBB010000001">
    <property type="protein sequence ID" value="NYD22496.1"/>
    <property type="molecule type" value="Genomic_DNA"/>
</dbReference>
<evidence type="ECO:0000256" key="2">
    <source>
        <dbReference type="SAM" id="Phobius"/>
    </source>
</evidence>
<name>A0A7Y9DKX2_9ACTN</name>
<feature type="region of interest" description="Disordered" evidence="1">
    <location>
        <begin position="37"/>
        <end position="56"/>
    </location>
</feature>
<dbReference type="AlphaFoldDB" id="A0A7Y9DKX2"/>